<proteinExistence type="predicted"/>
<sequence>MKILVCDCLCEISASRLCDGLAQESVVKTSRNAFILRSRFILMEWTDESTNRRNTFGCNSQESNMYVFM</sequence>
<protein>
    <submittedName>
        <fullName evidence="1">Uncharacterized protein</fullName>
    </submittedName>
</protein>
<accession>A0A8R1EP31</accession>
<evidence type="ECO:0000313" key="1">
    <source>
        <dbReference type="EnsemblMetazoa" id="CJA37592.1"/>
    </source>
</evidence>
<evidence type="ECO:0000313" key="2">
    <source>
        <dbReference type="Proteomes" id="UP000005237"/>
    </source>
</evidence>
<keyword evidence="2" id="KW-1185">Reference proteome</keyword>
<dbReference type="Proteomes" id="UP000005237">
    <property type="component" value="Unassembled WGS sequence"/>
</dbReference>
<reference evidence="2" key="1">
    <citation type="submission" date="2010-08" db="EMBL/GenBank/DDBJ databases">
        <authorList>
            <consortium name="Caenorhabditis japonica Sequencing Consortium"/>
            <person name="Wilson R.K."/>
        </authorList>
    </citation>
    <scope>NUCLEOTIDE SEQUENCE [LARGE SCALE GENOMIC DNA]</scope>
    <source>
        <strain evidence="2">DF5081</strain>
    </source>
</reference>
<dbReference type="AlphaFoldDB" id="A0A8R1EP31"/>
<dbReference type="EnsemblMetazoa" id="CJA37592.1">
    <property type="protein sequence ID" value="CJA37592.1"/>
    <property type="gene ID" value="WBGene00213439"/>
</dbReference>
<organism evidence="1 2">
    <name type="scientific">Caenorhabditis japonica</name>
    <dbReference type="NCBI Taxonomy" id="281687"/>
    <lineage>
        <taxon>Eukaryota</taxon>
        <taxon>Metazoa</taxon>
        <taxon>Ecdysozoa</taxon>
        <taxon>Nematoda</taxon>
        <taxon>Chromadorea</taxon>
        <taxon>Rhabditida</taxon>
        <taxon>Rhabditina</taxon>
        <taxon>Rhabditomorpha</taxon>
        <taxon>Rhabditoidea</taxon>
        <taxon>Rhabditidae</taxon>
        <taxon>Peloderinae</taxon>
        <taxon>Caenorhabditis</taxon>
    </lineage>
</organism>
<reference evidence="1" key="2">
    <citation type="submission" date="2022-06" db="UniProtKB">
        <authorList>
            <consortium name="EnsemblMetazoa"/>
        </authorList>
    </citation>
    <scope>IDENTIFICATION</scope>
    <source>
        <strain evidence="1">DF5081</strain>
    </source>
</reference>
<name>A0A8R1EP31_CAEJA</name>